<evidence type="ECO:0000313" key="3">
    <source>
        <dbReference type="Proteomes" id="UP000005408"/>
    </source>
</evidence>
<keyword evidence="1" id="KW-0472">Membrane</keyword>
<feature type="transmembrane region" description="Helical" evidence="1">
    <location>
        <begin position="32"/>
        <end position="52"/>
    </location>
</feature>
<protein>
    <submittedName>
        <fullName evidence="2">Uncharacterized protein</fullName>
    </submittedName>
</protein>
<dbReference type="EnsemblMetazoa" id="G5838.1">
    <property type="protein sequence ID" value="G5838.1:cds"/>
    <property type="gene ID" value="G5838"/>
</dbReference>
<keyword evidence="3" id="KW-1185">Reference proteome</keyword>
<keyword evidence="1" id="KW-0812">Transmembrane</keyword>
<dbReference type="Proteomes" id="UP000005408">
    <property type="component" value="Unassembled WGS sequence"/>
</dbReference>
<sequence>MEIYWRKSALYRIFHHRNIVFIDQQFSIVPKIGPQIVSSSMFGFTIFVMVVFETCKWWRKDGKYTDEADIDNEISREIDVMLENIQNSL</sequence>
<dbReference type="AlphaFoldDB" id="A0A8W8N8W7"/>
<keyword evidence="1" id="KW-1133">Transmembrane helix</keyword>
<evidence type="ECO:0000256" key="1">
    <source>
        <dbReference type="SAM" id="Phobius"/>
    </source>
</evidence>
<name>A0A8W8N8W7_MAGGI</name>
<evidence type="ECO:0000313" key="2">
    <source>
        <dbReference type="EnsemblMetazoa" id="G5838.1:cds"/>
    </source>
</evidence>
<proteinExistence type="predicted"/>
<accession>A0A8W8N8W7</accession>
<reference evidence="2" key="1">
    <citation type="submission" date="2022-08" db="UniProtKB">
        <authorList>
            <consortium name="EnsemblMetazoa"/>
        </authorList>
    </citation>
    <scope>IDENTIFICATION</scope>
    <source>
        <strain evidence="2">05x7-T-G4-1.051#20</strain>
    </source>
</reference>
<organism evidence="2 3">
    <name type="scientific">Magallana gigas</name>
    <name type="common">Pacific oyster</name>
    <name type="synonym">Crassostrea gigas</name>
    <dbReference type="NCBI Taxonomy" id="29159"/>
    <lineage>
        <taxon>Eukaryota</taxon>
        <taxon>Metazoa</taxon>
        <taxon>Spiralia</taxon>
        <taxon>Lophotrochozoa</taxon>
        <taxon>Mollusca</taxon>
        <taxon>Bivalvia</taxon>
        <taxon>Autobranchia</taxon>
        <taxon>Pteriomorphia</taxon>
        <taxon>Ostreida</taxon>
        <taxon>Ostreoidea</taxon>
        <taxon>Ostreidae</taxon>
        <taxon>Magallana</taxon>
    </lineage>
</organism>